<gene>
    <name evidence="9" type="primary">Acss2</name>
    <name evidence="9" type="ORF">Tcan_18687</name>
</gene>
<feature type="domain" description="AMP-dependent synthetase/ligase" evidence="6">
    <location>
        <begin position="105"/>
        <end position="531"/>
    </location>
</feature>
<dbReference type="STRING" id="6265.A0A0B2US03"/>
<dbReference type="Pfam" id="PF13193">
    <property type="entry name" value="AMP-binding_C"/>
    <property type="match status" value="1"/>
</dbReference>
<keyword evidence="4" id="KW-0547">Nucleotide-binding</keyword>
<feature type="domain" description="AMP-dependent synthetase/ligase" evidence="6">
    <location>
        <begin position="578"/>
        <end position="969"/>
    </location>
</feature>
<dbReference type="GO" id="GO:0019427">
    <property type="term" value="P:acetyl-CoA biosynthetic process from acetate"/>
    <property type="evidence" value="ECO:0007669"/>
    <property type="project" value="InterPro"/>
</dbReference>
<protein>
    <recommendedName>
        <fullName evidence="2">acetate--CoA ligase</fullName>
        <ecNumber evidence="2">6.2.1.1</ecNumber>
    </recommendedName>
</protein>
<evidence type="ECO:0000259" key="7">
    <source>
        <dbReference type="Pfam" id="PF13193"/>
    </source>
</evidence>
<dbReference type="GO" id="GO:0003987">
    <property type="term" value="F:acetate-CoA ligase activity"/>
    <property type="evidence" value="ECO:0007669"/>
    <property type="project" value="UniProtKB-EC"/>
</dbReference>
<reference evidence="9 10" key="1">
    <citation type="submission" date="2014-11" db="EMBL/GenBank/DDBJ databases">
        <title>Genetic blueprint of the zoonotic pathogen Toxocara canis.</title>
        <authorList>
            <person name="Zhu X.-Q."/>
            <person name="Korhonen P.K."/>
            <person name="Cai H."/>
            <person name="Young N.D."/>
            <person name="Nejsum P."/>
            <person name="von Samson-Himmelstjerna G."/>
            <person name="Boag P.R."/>
            <person name="Tan P."/>
            <person name="Li Q."/>
            <person name="Min J."/>
            <person name="Yang Y."/>
            <person name="Wang X."/>
            <person name="Fang X."/>
            <person name="Hall R.S."/>
            <person name="Hofmann A."/>
            <person name="Sternberg P.W."/>
            <person name="Jex A.R."/>
            <person name="Gasser R.B."/>
        </authorList>
    </citation>
    <scope>NUCLEOTIDE SEQUENCE [LARGE SCALE GENOMIC DNA]</scope>
    <source>
        <strain evidence="9">PN_DK_2014</strain>
    </source>
</reference>
<dbReference type="GO" id="GO:0016208">
    <property type="term" value="F:AMP binding"/>
    <property type="evidence" value="ECO:0007669"/>
    <property type="project" value="InterPro"/>
</dbReference>
<dbReference type="NCBIfam" id="NF001208">
    <property type="entry name" value="PRK00174.1"/>
    <property type="match status" value="1"/>
</dbReference>
<comment type="caution">
    <text evidence="9">The sequence shown here is derived from an EMBL/GenBank/DDBJ whole genome shotgun (WGS) entry which is preliminary data.</text>
</comment>
<dbReference type="InterPro" id="IPR011904">
    <property type="entry name" value="Ac_CoA_lig"/>
</dbReference>
<dbReference type="Gene3D" id="3.40.50.12780">
    <property type="entry name" value="N-terminal domain of ligase-like"/>
    <property type="match status" value="3"/>
</dbReference>
<sequence length="1154" mass="126015">MSDAKVRFVLESPPEDGELFLPPAPLLAGANVSGLQSYSELYSNSINDSNAFWKTVASQLFFETTSDKGLEWNFDSTKGDVFVRFMDGARTNVAYNCLERNIKRGYGSRIAYLWEGNEPGDSSSITYQELLDRVITFSAVLRSRDVRKGDVVAIYLPMILELPVAMLACARIGAVHSVVFAGFSADSLCCRLLQANARVLVTCDGFFRGKKLIPVKSIADAATTACSQQANARVLVTCDGFFRGKKLIPVKSIADAATTACSQQGGQVDSVIVVRHLGRVRHVAVDIPQFEYDGSKIFFDEEMARFKGTKSPVEWTEAEEPLFILYTSGSTGKPKGVVHTTAGYMVYSYATTKFVFDAHPDTDIYWCTADCGWITGHSYLVYGPLLNGLTSVIFEGIPTYPTPSRMWQIVEKYKVTTLYTAPTAIRALMAFGNDYVLGSDRSSLRILGSVGEPINPSAWRWFHSVAGGKQCAVVDTYWQTETGGHVITPLPGAIPTKPGSATLPFFGIVPAILDANGRELEGPGEGNLCIKYAWPGICRSVFGDHSRYVSTYFSSFPGYFFTGDGARRDDDGYIWITGYGSRIAYLWEGNEPGDSSSITYQELLDRVITFSAVLRSRDVRKGDVVAIYLPMILELPVAMLACARIGAVHSVVFAGFSADSLCCRLLQANARVLVTCDGFFRGKKLIPVKSIADAATTACSQQGGQVDSVIVVRHLGRVRHVAVDIPQFEYDGSKIFFDEEMARFKGTKSPVEWTEAEEPLFILYTSGSTGKPKGVVHTTAGYMVYSYATTKFVFDAHPDTDIYWCTADCGWITGHSYLVYGPLLNGLTSVIFEGIPTYPTPSRMWQIVEKYKVTTLYTAPTAIRALMAFGNDYVLGSDRSSLRILGSVGEPINPSAWRWFHSVAGGKQCAVVDTYWQTETGGHVITPLPGAIPTKPGSATLPFFGIVPAILDANGRELEGPGEGNLCIKYAWPGICRSVFGDHSRYVSTYFSSFPGYFFTGDGARRDDDGYIWITGRVDDLMNVSGHLLSTAEIESALVSDGEVVEAAVVAAPHDIKGSFPYAFVSLKNGVHLTEAKVDDLKQLVRRVIGPIAVPDVIQEAPGLPKTRSGKVTRRILRKIAEGDQGADLGDTTTLLDESVISHLWTGRLGMHTG</sequence>
<evidence type="ECO:0000256" key="2">
    <source>
        <dbReference type="ARBA" id="ARBA00013275"/>
    </source>
</evidence>
<evidence type="ECO:0000256" key="1">
    <source>
        <dbReference type="ARBA" id="ARBA00006432"/>
    </source>
</evidence>
<dbReference type="InterPro" id="IPR025110">
    <property type="entry name" value="AMP-bd_C"/>
</dbReference>
<evidence type="ECO:0000259" key="8">
    <source>
        <dbReference type="Pfam" id="PF16177"/>
    </source>
</evidence>
<dbReference type="EC" id="6.2.1.1" evidence="2"/>
<dbReference type="Pfam" id="PF16177">
    <property type="entry name" value="ACAS_N"/>
    <property type="match status" value="1"/>
</dbReference>
<proteinExistence type="inferred from homology"/>
<dbReference type="PROSITE" id="PS00455">
    <property type="entry name" value="AMP_BINDING"/>
    <property type="match status" value="2"/>
</dbReference>
<evidence type="ECO:0000313" key="9">
    <source>
        <dbReference type="EMBL" id="KHN71912.1"/>
    </source>
</evidence>
<evidence type="ECO:0000256" key="5">
    <source>
        <dbReference type="ARBA" id="ARBA00022840"/>
    </source>
</evidence>
<dbReference type="InterPro" id="IPR020845">
    <property type="entry name" value="AMP-binding_CS"/>
</dbReference>
<dbReference type="GO" id="GO:0005524">
    <property type="term" value="F:ATP binding"/>
    <property type="evidence" value="ECO:0007669"/>
    <property type="project" value="UniProtKB-KW"/>
</dbReference>
<dbReference type="InterPro" id="IPR045851">
    <property type="entry name" value="AMP-bd_C_sf"/>
</dbReference>
<keyword evidence="10" id="KW-1185">Reference proteome</keyword>
<dbReference type="PANTHER" id="PTHR24095:SF244">
    <property type="entry name" value="ACETYL-COENZYME A SYNTHETASE"/>
    <property type="match status" value="1"/>
</dbReference>
<dbReference type="InterPro" id="IPR000873">
    <property type="entry name" value="AMP-dep_synth/lig_dom"/>
</dbReference>
<evidence type="ECO:0000256" key="4">
    <source>
        <dbReference type="ARBA" id="ARBA00022741"/>
    </source>
</evidence>
<keyword evidence="5" id="KW-0067">ATP-binding</keyword>
<dbReference type="OrthoDB" id="1706066at2759"/>
<name>A0A0B2US03_TOXCA</name>
<comment type="similarity">
    <text evidence="1">Belongs to the ATP-dependent AMP-binding enzyme family.</text>
</comment>
<evidence type="ECO:0000256" key="3">
    <source>
        <dbReference type="ARBA" id="ARBA00022598"/>
    </source>
</evidence>
<dbReference type="Gene3D" id="3.30.300.30">
    <property type="match status" value="1"/>
</dbReference>
<dbReference type="InterPro" id="IPR032387">
    <property type="entry name" value="ACAS_N"/>
</dbReference>
<evidence type="ECO:0000259" key="6">
    <source>
        <dbReference type="Pfam" id="PF00501"/>
    </source>
</evidence>
<dbReference type="Proteomes" id="UP000031036">
    <property type="component" value="Unassembled WGS sequence"/>
</dbReference>
<accession>A0A0B2US03</accession>
<dbReference type="InterPro" id="IPR042099">
    <property type="entry name" value="ANL_N_sf"/>
</dbReference>
<evidence type="ECO:0000313" key="10">
    <source>
        <dbReference type="Proteomes" id="UP000031036"/>
    </source>
</evidence>
<dbReference type="EMBL" id="JPKZ01014295">
    <property type="protein sequence ID" value="KHN71912.1"/>
    <property type="molecule type" value="Genomic_DNA"/>
</dbReference>
<dbReference type="SUPFAM" id="SSF56801">
    <property type="entry name" value="Acetyl-CoA synthetase-like"/>
    <property type="match status" value="2"/>
</dbReference>
<feature type="domain" description="Acetyl-coenzyme A synthetase N-terminal" evidence="8">
    <location>
        <begin position="38"/>
        <end position="97"/>
    </location>
</feature>
<dbReference type="FunFam" id="3.40.50.12780:FF:000001">
    <property type="entry name" value="Acetyl-coenzyme A synthetase"/>
    <property type="match status" value="1"/>
</dbReference>
<dbReference type="AlphaFoldDB" id="A0A0B2US03"/>
<dbReference type="NCBIfam" id="TIGR02188">
    <property type="entry name" value="Ac_CoA_lig_AcsA"/>
    <property type="match status" value="1"/>
</dbReference>
<keyword evidence="3" id="KW-0436">Ligase</keyword>
<feature type="domain" description="AMP-binding enzyme C-terminal" evidence="7">
    <location>
        <begin position="1033"/>
        <end position="1111"/>
    </location>
</feature>
<dbReference type="PANTHER" id="PTHR24095">
    <property type="entry name" value="ACETYL-COENZYME A SYNTHETASE"/>
    <property type="match status" value="1"/>
</dbReference>
<organism evidence="9 10">
    <name type="scientific">Toxocara canis</name>
    <name type="common">Canine roundworm</name>
    <dbReference type="NCBI Taxonomy" id="6265"/>
    <lineage>
        <taxon>Eukaryota</taxon>
        <taxon>Metazoa</taxon>
        <taxon>Ecdysozoa</taxon>
        <taxon>Nematoda</taxon>
        <taxon>Chromadorea</taxon>
        <taxon>Rhabditida</taxon>
        <taxon>Spirurina</taxon>
        <taxon>Ascaridomorpha</taxon>
        <taxon>Ascaridoidea</taxon>
        <taxon>Toxocaridae</taxon>
        <taxon>Toxocara</taxon>
    </lineage>
</organism>
<dbReference type="Pfam" id="PF00501">
    <property type="entry name" value="AMP-binding"/>
    <property type="match status" value="2"/>
</dbReference>